<comment type="caution">
    <text evidence="2">The sequence shown here is derived from an EMBL/GenBank/DDBJ whole genome shotgun (WGS) entry which is preliminary data.</text>
</comment>
<dbReference type="Gene3D" id="3.40.1010.10">
    <property type="entry name" value="Cobalt-precorrin-4 Transmethylase, Domain 1"/>
    <property type="match status" value="1"/>
</dbReference>
<evidence type="ECO:0000313" key="2">
    <source>
        <dbReference type="EMBL" id="CAG2153584.1"/>
    </source>
</evidence>
<feature type="domain" description="Tetrapyrrole methylase" evidence="1">
    <location>
        <begin position="135"/>
        <end position="333"/>
    </location>
</feature>
<dbReference type="InterPro" id="IPR000878">
    <property type="entry name" value="4pyrrol_Mease"/>
</dbReference>
<name>A0A916IY56_9BURK</name>
<dbReference type="Proteomes" id="UP000672934">
    <property type="component" value="Unassembled WGS sequence"/>
</dbReference>
<dbReference type="RefSeq" id="WP_211949743.1">
    <property type="nucleotide sequence ID" value="NZ_CAJPUY010000020.1"/>
</dbReference>
<dbReference type="InterPro" id="IPR014777">
    <property type="entry name" value="4pyrrole_Mease_sub1"/>
</dbReference>
<evidence type="ECO:0000259" key="1">
    <source>
        <dbReference type="Pfam" id="PF00590"/>
    </source>
</evidence>
<sequence>MNERLANELLKLLDPERLAAFESNPVAYMNDLELSAADKKAILTRKRAVIKYQAHFGGLTNQQIDEISIESPDVEHAHVEIGPEHEYGATDEEGPGGLFMTTSGMREFGPSTNHIGSDGLIAGNIDCSDKKANSLVIVGTGIKASHLTDEASRYLRMADVVLYCVADPATEVAIRRLNDNVDNLYRFYGDGKLRGITYNEMAETIMEELRAGKRVGAAFYGHAGFLVKPAHLAIRQARREGYEAWMCPGPSCVDCLIADLGIDLSWDGCQIYEATHFMVRNKCPDTTAGLILLQIGCVGDSSFSFKGFDGRHYPRLLNRLIEFYPAEHYVVLYEASQFSICAPRVDVVKLSDLHSVKINGITTMYVPPINVAPLNEELLNIFVASQNANDG</sequence>
<dbReference type="SUPFAM" id="SSF53790">
    <property type="entry name" value="Tetrapyrrole methylase"/>
    <property type="match status" value="1"/>
</dbReference>
<accession>A0A916IY56</accession>
<organism evidence="2 3">
    <name type="scientific">Cupriavidus yeoncheonensis</name>
    <dbReference type="NCBI Taxonomy" id="1462994"/>
    <lineage>
        <taxon>Bacteria</taxon>
        <taxon>Pseudomonadati</taxon>
        <taxon>Pseudomonadota</taxon>
        <taxon>Betaproteobacteria</taxon>
        <taxon>Burkholderiales</taxon>
        <taxon>Burkholderiaceae</taxon>
        <taxon>Cupriavidus</taxon>
    </lineage>
</organism>
<gene>
    <name evidence="2" type="ORF">LMG31506_04856</name>
</gene>
<proteinExistence type="predicted"/>
<dbReference type="EMBL" id="CAJPUY010000020">
    <property type="protein sequence ID" value="CAG2153584.1"/>
    <property type="molecule type" value="Genomic_DNA"/>
</dbReference>
<keyword evidence="3" id="KW-1185">Reference proteome</keyword>
<reference evidence="2" key="1">
    <citation type="submission" date="2021-03" db="EMBL/GenBank/DDBJ databases">
        <authorList>
            <person name="Peeters C."/>
        </authorList>
    </citation>
    <scope>NUCLEOTIDE SEQUENCE</scope>
    <source>
        <strain evidence="2">LMG 31506</strain>
    </source>
</reference>
<dbReference type="AlphaFoldDB" id="A0A916IY56"/>
<dbReference type="Pfam" id="PF00590">
    <property type="entry name" value="TP_methylase"/>
    <property type="match status" value="1"/>
</dbReference>
<dbReference type="InterPro" id="IPR035996">
    <property type="entry name" value="4pyrrol_Methylase_sf"/>
</dbReference>
<dbReference type="GO" id="GO:0008168">
    <property type="term" value="F:methyltransferase activity"/>
    <property type="evidence" value="ECO:0007669"/>
    <property type="project" value="InterPro"/>
</dbReference>
<evidence type="ECO:0000313" key="3">
    <source>
        <dbReference type="Proteomes" id="UP000672934"/>
    </source>
</evidence>
<dbReference type="CDD" id="cd19916">
    <property type="entry name" value="OphMA_like"/>
    <property type="match status" value="1"/>
</dbReference>
<protein>
    <recommendedName>
        <fullName evidence="1">Tetrapyrrole methylase domain-containing protein</fullName>
    </recommendedName>
</protein>